<dbReference type="EMBL" id="LR134182">
    <property type="protein sequence ID" value="VEB41634.1"/>
    <property type="molecule type" value="Genomic_DNA"/>
</dbReference>
<organism evidence="2 3">
    <name type="scientific">Chromobacterium violaceum</name>
    <dbReference type="NCBI Taxonomy" id="536"/>
    <lineage>
        <taxon>Bacteria</taxon>
        <taxon>Pseudomonadati</taxon>
        <taxon>Pseudomonadota</taxon>
        <taxon>Betaproteobacteria</taxon>
        <taxon>Neisseriales</taxon>
        <taxon>Chromobacteriaceae</taxon>
        <taxon>Chromobacterium</taxon>
    </lineage>
</organism>
<dbReference type="AlphaFoldDB" id="A0A3S4JVF3"/>
<dbReference type="Proteomes" id="UP000275777">
    <property type="component" value="Chromosome"/>
</dbReference>
<accession>A0A3S4JVF3</accession>
<evidence type="ECO:0000313" key="3">
    <source>
        <dbReference type="Proteomes" id="UP000275777"/>
    </source>
</evidence>
<name>A0A3S4JVF3_CHRVL</name>
<sequence>MSIPKLNAYPLPQAADFPPTRPPGAWIPSAPRC</sequence>
<protein>
    <submittedName>
        <fullName evidence="2">Uncharacterized protein</fullName>
    </submittedName>
</protein>
<gene>
    <name evidence="2" type="ORF">NCTC9695_02067</name>
</gene>
<reference evidence="2 3" key="1">
    <citation type="submission" date="2018-12" db="EMBL/GenBank/DDBJ databases">
        <authorList>
            <consortium name="Pathogen Informatics"/>
        </authorList>
    </citation>
    <scope>NUCLEOTIDE SEQUENCE [LARGE SCALE GENOMIC DNA]</scope>
    <source>
        <strain evidence="2 3">NCTC9695</strain>
    </source>
</reference>
<feature type="region of interest" description="Disordered" evidence="1">
    <location>
        <begin position="1"/>
        <end position="33"/>
    </location>
</feature>
<proteinExistence type="predicted"/>
<evidence type="ECO:0000313" key="2">
    <source>
        <dbReference type="EMBL" id="VEB41634.1"/>
    </source>
</evidence>
<evidence type="ECO:0000256" key="1">
    <source>
        <dbReference type="SAM" id="MobiDB-lite"/>
    </source>
</evidence>